<dbReference type="PANTHER" id="PTHR32089">
    <property type="entry name" value="METHYL-ACCEPTING CHEMOTAXIS PROTEIN MCPB"/>
    <property type="match status" value="1"/>
</dbReference>
<keyword evidence="6" id="KW-1185">Reference proteome</keyword>
<evidence type="ECO:0000313" key="6">
    <source>
        <dbReference type="Proteomes" id="UP000005324"/>
    </source>
</evidence>
<dbReference type="SUPFAM" id="SSF58104">
    <property type="entry name" value="Methyl-accepting chemotaxis protein (MCP) signaling domain"/>
    <property type="match status" value="1"/>
</dbReference>
<evidence type="ECO:0000259" key="4">
    <source>
        <dbReference type="PROSITE" id="PS50111"/>
    </source>
</evidence>
<dbReference type="GO" id="GO:0006935">
    <property type="term" value="P:chemotaxis"/>
    <property type="evidence" value="ECO:0007669"/>
    <property type="project" value="InterPro"/>
</dbReference>
<sequence length="175" mass="17345">MAAAAEQLAGSIAEINRRVSEGAQVAQRAVTAAGASDTTVAGLAAAADRIGDVVRLIADIAGQTNLLALNATIEAARAGEAGKGFAVVASEVKTLASQTARATEEIGAQIGAMRGATAEAVAAVRGIAEAVARMGEVTAAIAAAVEEQGAATREIARNAAAAAQGTEARRRARWA</sequence>
<dbReference type="AlphaFoldDB" id="D5RUG0"/>
<proteinExistence type="inferred from homology"/>
<evidence type="ECO:0000256" key="3">
    <source>
        <dbReference type="PROSITE-ProRule" id="PRU00284"/>
    </source>
</evidence>
<dbReference type="SMART" id="SM00283">
    <property type="entry name" value="MA"/>
    <property type="match status" value="1"/>
</dbReference>
<evidence type="ECO:0000256" key="2">
    <source>
        <dbReference type="ARBA" id="ARBA00029447"/>
    </source>
</evidence>
<comment type="similarity">
    <text evidence="2">Belongs to the methyl-accepting chemotaxis (MCP) protein family.</text>
</comment>
<dbReference type="GO" id="GO:0016020">
    <property type="term" value="C:membrane"/>
    <property type="evidence" value="ECO:0007669"/>
    <property type="project" value="InterPro"/>
</dbReference>
<dbReference type="PROSITE" id="PS50111">
    <property type="entry name" value="CHEMOTAXIS_TRANSDUC_2"/>
    <property type="match status" value="1"/>
</dbReference>
<gene>
    <name evidence="5" type="ORF">HMPREF0731_4722</name>
</gene>
<evidence type="ECO:0000313" key="5">
    <source>
        <dbReference type="EMBL" id="EFH09059.1"/>
    </source>
</evidence>
<dbReference type="HOGENOM" id="CLU_000445_107_18_5"/>
<dbReference type="Gene3D" id="1.10.287.950">
    <property type="entry name" value="Methyl-accepting chemotaxis protein"/>
    <property type="match status" value="1"/>
</dbReference>
<keyword evidence="1 3" id="KW-0807">Transducer</keyword>
<dbReference type="GO" id="GO:0004888">
    <property type="term" value="F:transmembrane signaling receptor activity"/>
    <property type="evidence" value="ECO:0007669"/>
    <property type="project" value="InterPro"/>
</dbReference>
<dbReference type="InterPro" id="IPR004090">
    <property type="entry name" value="Chemotax_Me-accpt_rcpt"/>
</dbReference>
<evidence type="ECO:0000256" key="1">
    <source>
        <dbReference type="ARBA" id="ARBA00023224"/>
    </source>
</evidence>
<organism evidence="5 6">
    <name type="scientific">Pseudoroseomonas cervicalis ATCC 49957</name>
    <dbReference type="NCBI Taxonomy" id="525371"/>
    <lineage>
        <taxon>Bacteria</taxon>
        <taxon>Pseudomonadati</taxon>
        <taxon>Pseudomonadota</taxon>
        <taxon>Alphaproteobacteria</taxon>
        <taxon>Acetobacterales</taxon>
        <taxon>Roseomonadaceae</taxon>
        <taxon>Roseomonas</taxon>
    </lineage>
</organism>
<accession>D5RUG0</accession>
<name>D5RUG0_9PROT</name>
<dbReference type="InterPro" id="IPR004089">
    <property type="entry name" value="MCPsignal_dom"/>
</dbReference>
<dbReference type="PRINTS" id="PR00260">
    <property type="entry name" value="CHEMTRNSDUCR"/>
</dbReference>
<protein>
    <submittedName>
        <fullName evidence="5">Methyl-accepting chemotaxis protein signaling domain protein</fullName>
    </submittedName>
</protein>
<dbReference type="EMBL" id="ADVL01000986">
    <property type="protein sequence ID" value="EFH09059.1"/>
    <property type="molecule type" value="Genomic_DNA"/>
</dbReference>
<reference evidence="5 6" key="1">
    <citation type="submission" date="2010-04" db="EMBL/GenBank/DDBJ databases">
        <authorList>
            <person name="Qin X."/>
            <person name="Bachman B."/>
            <person name="Battles P."/>
            <person name="Bell A."/>
            <person name="Bess C."/>
            <person name="Bickham C."/>
            <person name="Chaboub L."/>
            <person name="Chen D."/>
            <person name="Coyle M."/>
            <person name="Deiros D.R."/>
            <person name="Dinh H."/>
            <person name="Forbes L."/>
            <person name="Fowler G."/>
            <person name="Francisco L."/>
            <person name="Fu Q."/>
            <person name="Gubbala S."/>
            <person name="Hale W."/>
            <person name="Han Y."/>
            <person name="Hemphill L."/>
            <person name="Highlander S.K."/>
            <person name="Hirani K."/>
            <person name="Hogues M."/>
            <person name="Jackson L."/>
            <person name="Jakkamsetti A."/>
            <person name="Javaid M."/>
            <person name="Jiang H."/>
            <person name="Korchina V."/>
            <person name="Kovar C."/>
            <person name="Lara F."/>
            <person name="Lee S."/>
            <person name="Mata R."/>
            <person name="Mathew T."/>
            <person name="Moen C."/>
            <person name="Morales K."/>
            <person name="Munidasa M."/>
            <person name="Nazareth L."/>
            <person name="Ngo R."/>
            <person name="Nguyen L."/>
            <person name="Okwuonu G."/>
            <person name="Ongeri F."/>
            <person name="Patil S."/>
            <person name="Petrosino J."/>
            <person name="Pham C."/>
            <person name="Pham P."/>
            <person name="Pu L.-L."/>
            <person name="Puazo M."/>
            <person name="Raj R."/>
            <person name="Reid J."/>
            <person name="Rouhana J."/>
            <person name="Saada N."/>
            <person name="Shang Y."/>
            <person name="Simmons D."/>
            <person name="Thornton R."/>
            <person name="Warren J."/>
            <person name="Weissenberger G."/>
            <person name="Zhang J."/>
            <person name="Zhang L."/>
            <person name="Zhou C."/>
            <person name="Zhu D."/>
            <person name="Muzny D."/>
            <person name="Worley K."/>
            <person name="Gibbs R."/>
        </authorList>
    </citation>
    <scope>NUCLEOTIDE SEQUENCE [LARGE SCALE GENOMIC DNA]</scope>
    <source>
        <strain evidence="5 6">ATCC 49957</strain>
    </source>
</reference>
<comment type="caution">
    <text evidence="5">The sequence shown here is derived from an EMBL/GenBank/DDBJ whole genome shotgun (WGS) entry which is preliminary data.</text>
</comment>
<dbReference type="Pfam" id="PF00015">
    <property type="entry name" value="MCPsignal"/>
    <property type="match status" value="1"/>
</dbReference>
<dbReference type="PANTHER" id="PTHR32089:SF112">
    <property type="entry name" value="LYSOZYME-LIKE PROTEIN-RELATED"/>
    <property type="match status" value="1"/>
</dbReference>
<dbReference type="Proteomes" id="UP000005324">
    <property type="component" value="Unassembled WGS sequence"/>
</dbReference>
<dbReference type="GO" id="GO:0007165">
    <property type="term" value="P:signal transduction"/>
    <property type="evidence" value="ECO:0007669"/>
    <property type="project" value="UniProtKB-KW"/>
</dbReference>
<feature type="domain" description="Methyl-accepting transducer" evidence="4">
    <location>
        <begin position="1"/>
        <end position="175"/>
    </location>
</feature>